<protein>
    <submittedName>
        <fullName evidence="1">Uncharacterized protein</fullName>
    </submittedName>
</protein>
<sequence>MLLALSQAVGTFTHHAAAVSSLNLTSSSSEAVTFPPHAKPFVPRSSTICCPSKHPNLILSADKSMPTHDHATAKVHVNCR</sequence>
<evidence type="ECO:0000313" key="2">
    <source>
        <dbReference type="Proteomes" id="UP000242146"/>
    </source>
</evidence>
<evidence type="ECO:0000313" key="1">
    <source>
        <dbReference type="EMBL" id="ORX62202.1"/>
    </source>
</evidence>
<proteinExistence type="predicted"/>
<accession>A0A1X2GVZ5</accession>
<gene>
    <name evidence="1" type="ORF">DM01DRAFT_1074392</name>
</gene>
<keyword evidence="2" id="KW-1185">Reference proteome</keyword>
<dbReference type="EMBL" id="MCGT01000002">
    <property type="protein sequence ID" value="ORX62202.1"/>
    <property type="molecule type" value="Genomic_DNA"/>
</dbReference>
<name>A0A1X2GVZ5_9FUNG</name>
<organism evidence="1 2">
    <name type="scientific">Hesseltinella vesiculosa</name>
    <dbReference type="NCBI Taxonomy" id="101127"/>
    <lineage>
        <taxon>Eukaryota</taxon>
        <taxon>Fungi</taxon>
        <taxon>Fungi incertae sedis</taxon>
        <taxon>Mucoromycota</taxon>
        <taxon>Mucoromycotina</taxon>
        <taxon>Mucoromycetes</taxon>
        <taxon>Mucorales</taxon>
        <taxon>Cunninghamellaceae</taxon>
        <taxon>Hesseltinella</taxon>
    </lineage>
</organism>
<dbReference type="Proteomes" id="UP000242146">
    <property type="component" value="Unassembled WGS sequence"/>
</dbReference>
<dbReference type="AlphaFoldDB" id="A0A1X2GVZ5"/>
<reference evidence="1 2" key="1">
    <citation type="submission" date="2016-07" db="EMBL/GenBank/DDBJ databases">
        <title>Pervasive Adenine N6-methylation of Active Genes in Fungi.</title>
        <authorList>
            <consortium name="DOE Joint Genome Institute"/>
            <person name="Mondo S.J."/>
            <person name="Dannebaum R.O."/>
            <person name="Kuo R.C."/>
            <person name="Labutti K."/>
            <person name="Haridas S."/>
            <person name="Kuo A."/>
            <person name="Salamov A."/>
            <person name="Ahrendt S.R."/>
            <person name="Lipzen A."/>
            <person name="Sullivan W."/>
            <person name="Andreopoulos W.B."/>
            <person name="Clum A."/>
            <person name="Lindquist E."/>
            <person name="Daum C."/>
            <person name="Ramamoorthy G.K."/>
            <person name="Gryganskyi A."/>
            <person name="Culley D."/>
            <person name="Magnuson J.K."/>
            <person name="James T.Y."/>
            <person name="O'Malley M.A."/>
            <person name="Stajich J.E."/>
            <person name="Spatafora J.W."/>
            <person name="Visel A."/>
            <person name="Grigoriev I.V."/>
        </authorList>
    </citation>
    <scope>NUCLEOTIDE SEQUENCE [LARGE SCALE GENOMIC DNA]</scope>
    <source>
        <strain evidence="1 2">NRRL 3301</strain>
    </source>
</reference>
<comment type="caution">
    <text evidence="1">The sequence shown here is derived from an EMBL/GenBank/DDBJ whole genome shotgun (WGS) entry which is preliminary data.</text>
</comment>